<evidence type="ECO:0000256" key="1">
    <source>
        <dbReference type="SAM" id="MobiDB-lite"/>
    </source>
</evidence>
<keyword evidence="4" id="KW-1185">Reference proteome</keyword>
<protein>
    <submittedName>
        <fullName evidence="3">Uncharacterized protein</fullName>
    </submittedName>
</protein>
<sequence length="221" mass="23975">MSHHSIPVYFFVVVAIIVTGGLLIVGCAIWMCCCAANKRRRFNGPSVTVTTTTQHAQSPQVVPPYPIDTRHPVPASNITGYGNQAPYQQYPFHQTVPQPYGLPPPAMGMAGTSFYTGHIRQLSYPGQFSTWSPACRPMSMTIPSAVPTPTHTTVPYFQTGNVASPMAGATPYPPQPYQQAAHDYSANPPPYDVAVSQPPLQPPPNSKEGYVKQSPYNPGYN</sequence>
<keyword evidence="2" id="KW-1133">Transmembrane helix</keyword>
<dbReference type="GeneID" id="114342596"/>
<feature type="transmembrane region" description="Helical" evidence="2">
    <location>
        <begin position="6"/>
        <end position="33"/>
    </location>
</feature>
<feature type="region of interest" description="Disordered" evidence="1">
    <location>
        <begin position="167"/>
        <end position="221"/>
    </location>
</feature>
<evidence type="ECO:0000313" key="3">
    <source>
        <dbReference type="EnsemblMetazoa" id="XP_050514082.1"/>
    </source>
</evidence>
<evidence type="ECO:0000256" key="2">
    <source>
        <dbReference type="SAM" id="Phobius"/>
    </source>
</evidence>
<accession>A0ABM5KV63</accession>
<reference evidence="3" key="1">
    <citation type="submission" date="2025-05" db="UniProtKB">
        <authorList>
            <consortium name="EnsemblMetazoa"/>
        </authorList>
    </citation>
    <scope>IDENTIFICATION</scope>
</reference>
<dbReference type="Proteomes" id="UP001652700">
    <property type="component" value="Unplaced"/>
</dbReference>
<organism evidence="3 4">
    <name type="scientific">Diabrotica virgifera virgifera</name>
    <name type="common">western corn rootworm</name>
    <dbReference type="NCBI Taxonomy" id="50390"/>
    <lineage>
        <taxon>Eukaryota</taxon>
        <taxon>Metazoa</taxon>
        <taxon>Ecdysozoa</taxon>
        <taxon>Arthropoda</taxon>
        <taxon>Hexapoda</taxon>
        <taxon>Insecta</taxon>
        <taxon>Pterygota</taxon>
        <taxon>Neoptera</taxon>
        <taxon>Endopterygota</taxon>
        <taxon>Coleoptera</taxon>
        <taxon>Polyphaga</taxon>
        <taxon>Cucujiformia</taxon>
        <taxon>Chrysomeloidea</taxon>
        <taxon>Chrysomelidae</taxon>
        <taxon>Galerucinae</taxon>
        <taxon>Diabroticina</taxon>
        <taxon>Diabroticites</taxon>
        <taxon>Diabrotica</taxon>
    </lineage>
</organism>
<dbReference type="RefSeq" id="XP_050514082.1">
    <property type="nucleotide sequence ID" value="XM_050658125.1"/>
</dbReference>
<keyword evidence="2" id="KW-0812">Transmembrane</keyword>
<dbReference type="EnsemblMetazoa" id="XM_050658125.1">
    <property type="protein sequence ID" value="XP_050514082.1"/>
    <property type="gene ID" value="LOC114342596"/>
</dbReference>
<keyword evidence="2" id="KW-0472">Membrane</keyword>
<proteinExistence type="predicted"/>
<name>A0ABM5KV63_DIAVI</name>
<evidence type="ECO:0000313" key="4">
    <source>
        <dbReference type="Proteomes" id="UP001652700"/>
    </source>
</evidence>